<organism evidence="2 3">
    <name type="scientific">Natronomicrosphaera hydrolytica</name>
    <dbReference type="NCBI Taxonomy" id="3242702"/>
    <lineage>
        <taxon>Bacteria</taxon>
        <taxon>Pseudomonadati</taxon>
        <taxon>Planctomycetota</taxon>
        <taxon>Phycisphaerae</taxon>
        <taxon>Phycisphaerales</taxon>
        <taxon>Phycisphaeraceae</taxon>
        <taxon>Natronomicrosphaera</taxon>
    </lineage>
</organism>
<evidence type="ECO:0000313" key="2">
    <source>
        <dbReference type="EMBL" id="MFA9479759.1"/>
    </source>
</evidence>
<reference evidence="2 3" key="1">
    <citation type="submission" date="2024-08" db="EMBL/GenBank/DDBJ databases">
        <title>Whole-genome sequencing of halo(alkali)philic microorganisms from hypersaline lakes.</title>
        <authorList>
            <person name="Sorokin D.Y."/>
            <person name="Merkel A.Y."/>
            <person name="Messina E."/>
            <person name="Yakimov M."/>
        </authorList>
    </citation>
    <scope>NUCLEOTIDE SEQUENCE [LARGE SCALE GENOMIC DNA]</scope>
    <source>
        <strain evidence="2 3">AB-hyl4</strain>
    </source>
</reference>
<keyword evidence="1" id="KW-1133">Transmembrane helix</keyword>
<dbReference type="Proteomes" id="UP001575105">
    <property type="component" value="Unassembled WGS sequence"/>
</dbReference>
<proteinExistence type="predicted"/>
<keyword evidence="3" id="KW-1185">Reference proteome</keyword>
<name>A0ABV4UA94_9BACT</name>
<keyword evidence="1" id="KW-0812">Transmembrane</keyword>
<gene>
    <name evidence="2" type="ORF">ACERK3_15840</name>
</gene>
<dbReference type="RefSeq" id="WP_425346682.1">
    <property type="nucleotide sequence ID" value="NZ_JBGUBD010000011.1"/>
</dbReference>
<comment type="caution">
    <text evidence="2">The sequence shown here is derived from an EMBL/GenBank/DDBJ whole genome shotgun (WGS) entry which is preliminary data.</text>
</comment>
<evidence type="ECO:0000313" key="3">
    <source>
        <dbReference type="Proteomes" id="UP001575105"/>
    </source>
</evidence>
<feature type="transmembrane region" description="Helical" evidence="1">
    <location>
        <begin position="32"/>
        <end position="52"/>
    </location>
</feature>
<sequence>MALVAVIFVSISALSARPTPLHLQFLPAWVEMNTMLFPIAMLPSLPLLAATLRKRRAACMLMAEALITGSRSRE</sequence>
<evidence type="ECO:0000256" key="1">
    <source>
        <dbReference type="SAM" id="Phobius"/>
    </source>
</evidence>
<dbReference type="EMBL" id="JBGUBD010000011">
    <property type="protein sequence ID" value="MFA9479759.1"/>
    <property type="molecule type" value="Genomic_DNA"/>
</dbReference>
<keyword evidence="1" id="KW-0472">Membrane</keyword>
<protein>
    <submittedName>
        <fullName evidence="2">Uncharacterized protein</fullName>
    </submittedName>
</protein>
<accession>A0ABV4UA94</accession>